<evidence type="ECO:0000313" key="2">
    <source>
        <dbReference type="Proteomes" id="UP000019140"/>
    </source>
</evidence>
<sequence length="209" mass="23352">MRDAHQALAMMSEADLGNMIKELGRYALSVSRSKPRWRTDDPMNLPRGESVDSIVSLAFEKVLTGERTWNPEKEPDLKMYLMGVIDSLLSHLSRHKDNTAVTAMPETAEHLGRGEGDWQAQPLADPETALLVQEQKQYEARAVQLLLDASQDDPLVSQIIRAMQAGHAKAGEIAEVLGIAVTEVYNAMKRLDRKIVCTREQLHIPDPSR</sequence>
<name>W4LXP3_9BACT</name>
<dbReference type="EMBL" id="AZHX01001520">
    <property type="protein sequence ID" value="ETX02521.1"/>
    <property type="molecule type" value="Genomic_DNA"/>
</dbReference>
<accession>W4LXP3</accession>
<evidence type="ECO:0000313" key="1">
    <source>
        <dbReference type="EMBL" id="ETX02521.1"/>
    </source>
</evidence>
<reference evidence="1 2" key="1">
    <citation type="journal article" date="2014" name="Nature">
        <title>An environmental bacterial taxon with a large and distinct metabolic repertoire.</title>
        <authorList>
            <person name="Wilson M.C."/>
            <person name="Mori T."/>
            <person name="Ruckert C."/>
            <person name="Uria A.R."/>
            <person name="Helf M.J."/>
            <person name="Takada K."/>
            <person name="Gernert C."/>
            <person name="Steffens U.A."/>
            <person name="Heycke N."/>
            <person name="Schmitt S."/>
            <person name="Rinke C."/>
            <person name="Helfrich E.J."/>
            <person name="Brachmann A.O."/>
            <person name="Gurgui C."/>
            <person name="Wakimoto T."/>
            <person name="Kracht M."/>
            <person name="Crusemann M."/>
            <person name="Hentschel U."/>
            <person name="Abe I."/>
            <person name="Matsunaga S."/>
            <person name="Kalinowski J."/>
            <person name="Takeyama H."/>
            <person name="Piel J."/>
        </authorList>
    </citation>
    <scope>NUCLEOTIDE SEQUENCE [LARGE SCALE GENOMIC DNA]</scope>
    <source>
        <strain evidence="2">TSY2</strain>
    </source>
</reference>
<proteinExistence type="predicted"/>
<dbReference type="HOGENOM" id="CLU_1313536_0_0_7"/>
<dbReference type="AlphaFoldDB" id="W4LXP3"/>
<protein>
    <submittedName>
        <fullName evidence="1">Uncharacterized protein</fullName>
    </submittedName>
</protein>
<gene>
    <name evidence="1" type="ORF">ETSY2_35370</name>
</gene>
<dbReference type="Proteomes" id="UP000019140">
    <property type="component" value="Unassembled WGS sequence"/>
</dbReference>
<keyword evidence="2" id="KW-1185">Reference proteome</keyword>
<comment type="caution">
    <text evidence="1">The sequence shown here is derived from an EMBL/GenBank/DDBJ whole genome shotgun (WGS) entry which is preliminary data.</text>
</comment>
<organism evidence="1 2">
    <name type="scientific">Candidatus Entotheonella gemina</name>
    <dbReference type="NCBI Taxonomy" id="1429439"/>
    <lineage>
        <taxon>Bacteria</taxon>
        <taxon>Pseudomonadati</taxon>
        <taxon>Nitrospinota/Tectimicrobiota group</taxon>
        <taxon>Candidatus Tectimicrobiota</taxon>
        <taxon>Candidatus Entotheonellia</taxon>
        <taxon>Candidatus Entotheonellales</taxon>
        <taxon>Candidatus Entotheonellaceae</taxon>
        <taxon>Candidatus Entotheonella</taxon>
    </lineage>
</organism>